<feature type="transmembrane region" description="Helical" evidence="1">
    <location>
        <begin position="102"/>
        <end position="121"/>
    </location>
</feature>
<name>A0ABT0CCQ2_THEVL</name>
<dbReference type="InterPro" id="IPR007038">
    <property type="entry name" value="HupE_UreJ"/>
</dbReference>
<comment type="caution">
    <text evidence="2">The sequence shown here is derived from an EMBL/GenBank/DDBJ whole genome shotgun (WGS) entry which is preliminary data.</text>
</comment>
<feature type="transmembrane region" description="Helical" evidence="1">
    <location>
        <begin position="78"/>
        <end position="96"/>
    </location>
</feature>
<keyword evidence="1" id="KW-1133">Transmembrane helix</keyword>
<feature type="transmembrane region" description="Helical" evidence="1">
    <location>
        <begin position="47"/>
        <end position="71"/>
    </location>
</feature>
<feature type="transmembrane region" description="Helical" evidence="1">
    <location>
        <begin position="128"/>
        <end position="146"/>
    </location>
</feature>
<sequence length="211" mass="22317">MAYVSGKRVSRNWVAVLGALAVWLSFSPAFAHHAFGGELPQSWWQGFLSGLAHPLIGLDHLAFIVAIGLISAGQNWRYGIPLGFVLAALGGTGLHIAGLDLWLMELGIAGSVVLFGLLLVLARQVKGWVLLLFGSLAGLFHGYAYAEAIIGAGWMPLVWYLIGFTVIQYGVALLSLGVAEYLGSRVSGLTRWAGWIITGVGAGFLTLAVVG</sequence>
<protein>
    <submittedName>
        <fullName evidence="2">HupE/UreJ family protein</fullName>
    </submittedName>
</protein>
<feature type="transmembrane region" description="Helical" evidence="1">
    <location>
        <begin position="158"/>
        <end position="180"/>
    </location>
</feature>
<reference evidence="2" key="1">
    <citation type="submission" date="2021-02" db="EMBL/GenBank/DDBJ databases">
        <title>The CRISPR/cas machinery reduction and long-range gene transfer in the hot spring cyanobacterium Synechococcus.</title>
        <authorList>
            <person name="Dvorak P."/>
            <person name="Jahodarova E."/>
            <person name="Hasler P."/>
            <person name="Poulickova A."/>
        </authorList>
    </citation>
    <scope>NUCLEOTIDE SEQUENCE</scope>
    <source>
        <strain evidence="2">Rupite</strain>
    </source>
</reference>
<accession>A0ABT0CCQ2</accession>
<proteinExistence type="predicted"/>
<keyword evidence="3" id="KW-1185">Reference proteome</keyword>
<gene>
    <name evidence="2" type="ORF">JX360_09385</name>
</gene>
<evidence type="ECO:0000313" key="3">
    <source>
        <dbReference type="Proteomes" id="UP000830835"/>
    </source>
</evidence>
<keyword evidence="1" id="KW-0472">Membrane</keyword>
<dbReference type="EMBL" id="JAFIRA010000021">
    <property type="protein sequence ID" value="MCJ2543115.1"/>
    <property type="molecule type" value="Genomic_DNA"/>
</dbReference>
<feature type="transmembrane region" description="Helical" evidence="1">
    <location>
        <begin position="192"/>
        <end position="210"/>
    </location>
</feature>
<dbReference type="Pfam" id="PF04955">
    <property type="entry name" value="HupE_UreJ"/>
    <property type="match status" value="1"/>
</dbReference>
<evidence type="ECO:0000256" key="1">
    <source>
        <dbReference type="SAM" id="Phobius"/>
    </source>
</evidence>
<organism evidence="2 3">
    <name type="scientific">Thermostichus vulcanus str. 'Rupite'</name>
    <dbReference type="NCBI Taxonomy" id="2813851"/>
    <lineage>
        <taxon>Bacteria</taxon>
        <taxon>Bacillati</taxon>
        <taxon>Cyanobacteriota</taxon>
        <taxon>Cyanophyceae</taxon>
        <taxon>Thermostichales</taxon>
        <taxon>Thermostichaceae</taxon>
        <taxon>Thermostichus</taxon>
    </lineage>
</organism>
<keyword evidence="1" id="KW-0812">Transmembrane</keyword>
<dbReference type="Proteomes" id="UP000830835">
    <property type="component" value="Unassembled WGS sequence"/>
</dbReference>
<evidence type="ECO:0000313" key="2">
    <source>
        <dbReference type="EMBL" id="MCJ2543115.1"/>
    </source>
</evidence>